<sequence>MFEELIKQSLEDSQRVLLASIGNGLFELYMSSYEINDLEFGTETAVILSIEQYLLRADENGVIEQILLDEEVIKEDHIYRADVSIDEMVKMVAEEAIIFVEEFCKEVSLHYCTL</sequence>
<evidence type="ECO:0000313" key="2">
    <source>
        <dbReference type="Proteomes" id="UP000029921"/>
    </source>
</evidence>
<gene>
    <name evidence="1" type="ORF">LS74_001630</name>
</gene>
<evidence type="ECO:0000313" key="1">
    <source>
        <dbReference type="EMBL" id="TLD93455.1"/>
    </source>
</evidence>
<dbReference type="AlphaFoldDB" id="A0A4U8T231"/>
<dbReference type="RefSeq" id="WP_034586876.1">
    <property type="nucleotide sequence ID" value="NZ_JRPE02000002.1"/>
</dbReference>
<reference evidence="1 2" key="1">
    <citation type="journal article" date="2014" name="Genome Announc.">
        <title>Draft genome sequences of eight enterohepatic helicobacter species isolated from both laboratory and wild rodents.</title>
        <authorList>
            <person name="Sheh A."/>
            <person name="Shen Z."/>
            <person name="Fox J.G."/>
        </authorList>
    </citation>
    <scope>NUCLEOTIDE SEQUENCE [LARGE SCALE GENOMIC DNA]</scope>
    <source>
        <strain evidence="1 2">MIT 96-1001</strain>
    </source>
</reference>
<organism evidence="1 2">
    <name type="scientific">Helicobacter magdeburgensis</name>
    <dbReference type="NCBI Taxonomy" id="471858"/>
    <lineage>
        <taxon>Bacteria</taxon>
        <taxon>Pseudomonadati</taxon>
        <taxon>Campylobacterota</taxon>
        <taxon>Epsilonproteobacteria</taxon>
        <taxon>Campylobacterales</taxon>
        <taxon>Helicobacteraceae</taxon>
        <taxon>Helicobacter</taxon>
    </lineage>
</organism>
<accession>A0A4U8T231</accession>
<name>A0A4U8T231_9HELI</name>
<keyword evidence="2" id="KW-1185">Reference proteome</keyword>
<dbReference type="EMBL" id="JRPE02000002">
    <property type="protein sequence ID" value="TLD93455.1"/>
    <property type="molecule type" value="Genomic_DNA"/>
</dbReference>
<dbReference type="Proteomes" id="UP000029921">
    <property type="component" value="Unassembled WGS sequence"/>
</dbReference>
<comment type="caution">
    <text evidence="1">The sequence shown here is derived from an EMBL/GenBank/DDBJ whole genome shotgun (WGS) entry which is preliminary data.</text>
</comment>
<protein>
    <submittedName>
        <fullName evidence="1">Uncharacterized protein</fullName>
    </submittedName>
</protein>
<proteinExistence type="predicted"/>